<protein>
    <submittedName>
        <fullName evidence="1">Uncharacterized protein</fullName>
    </submittedName>
</protein>
<dbReference type="Proteomes" id="UP001596174">
    <property type="component" value="Unassembled WGS sequence"/>
</dbReference>
<name>A0ABW1G6M8_9ACTN</name>
<dbReference type="RefSeq" id="WP_380587360.1">
    <property type="nucleotide sequence ID" value="NZ_JBHSQJ010000111.1"/>
</dbReference>
<dbReference type="EMBL" id="JBHSQJ010000111">
    <property type="protein sequence ID" value="MFC5910351.1"/>
    <property type="molecule type" value="Genomic_DNA"/>
</dbReference>
<sequence>MTEPKKPPLSRIEHDLMICGIEAWGILAYATGDRDEDGNPVDLPATVLSLVDRGWVTIHRIEPWTAPHGKKGATYSEPLPREEIPAVLADPATWDDPQDASWMGAITLSATEAGRDILRG</sequence>
<reference evidence="2" key="1">
    <citation type="journal article" date="2019" name="Int. J. Syst. Evol. Microbiol.">
        <title>The Global Catalogue of Microorganisms (GCM) 10K type strain sequencing project: providing services to taxonomists for standard genome sequencing and annotation.</title>
        <authorList>
            <consortium name="The Broad Institute Genomics Platform"/>
            <consortium name="The Broad Institute Genome Sequencing Center for Infectious Disease"/>
            <person name="Wu L."/>
            <person name="Ma J."/>
        </authorList>
    </citation>
    <scope>NUCLEOTIDE SEQUENCE [LARGE SCALE GENOMIC DNA]</scope>
    <source>
        <strain evidence="2">JCM 4816</strain>
    </source>
</reference>
<organism evidence="1 2">
    <name type="scientific">Streptacidiphilus monticola</name>
    <dbReference type="NCBI Taxonomy" id="2161674"/>
    <lineage>
        <taxon>Bacteria</taxon>
        <taxon>Bacillati</taxon>
        <taxon>Actinomycetota</taxon>
        <taxon>Actinomycetes</taxon>
        <taxon>Kitasatosporales</taxon>
        <taxon>Streptomycetaceae</taxon>
        <taxon>Streptacidiphilus</taxon>
    </lineage>
</organism>
<keyword evidence="2" id="KW-1185">Reference proteome</keyword>
<evidence type="ECO:0000313" key="2">
    <source>
        <dbReference type="Proteomes" id="UP001596174"/>
    </source>
</evidence>
<comment type="caution">
    <text evidence="1">The sequence shown here is derived from an EMBL/GenBank/DDBJ whole genome shotgun (WGS) entry which is preliminary data.</text>
</comment>
<gene>
    <name evidence="1" type="ORF">ACFP3V_24400</name>
</gene>
<proteinExistence type="predicted"/>
<accession>A0ABW1G6M8</accession>
<evidence type="ECO:0000313" key="1">
    <source>
        <dbReference type="EMBL" id="MFC5910351.1"/>
    </source>
</evidence>